<feature type="compositionally biased region" description="Pro residues" evidence="1">
    <location>
        <begin position="96"/>
        <end position="135"/>
    </location>
</feature>
<name>A0A8W7PJS3_ANOCL</name>
<feature type="region of interest" description="Disordered" evidence="1">
    <location>
        <begin position="88"/>
        <end position="135"/>
    </location>
</feature>
<dbReference type="Proteomes" id="UP000075882">
    <property type="component" value="Unassembled WGS sequence"/>
</dbReference>
<feature type="region of interest" description="Disordered" evidence="1">
    <location>
        <begin position="37"/>
        <end position="56"/>
    </location>
</feature>
<accession>A0A8W7PJS3</accession>
<organism evidence="2">
    <name type="scientific">Anopheles coluzzii</name>
    <name type="common">African malaria mosquito</name>
    <dbReference type="NCBI Taxonomy" id="1518534"/>
    <lineage>
        <taxon>Eukaryota</taxon>
        <taxon>Metazoa</taxon>
        <taxon>Ecdysozoa</taxon>
        <taxon>Arthropoda</taxon>
        <taxon>Hexapoda</taxon>
        <taxon>Insecta</taxon>
        <taxon>Pterygota</taxon>
        <taxon>Neoptera</taxon>
        <taxon>Endopterygota</taxon>
        <taxon>Diptera</taxon>
        <taxon>Nematocera</taxon>
        <taxon>Culicoidea</taxon>
        <taxon>Culicidae</taxon>
        <taxon>Anophelinae</taxon>
        <taxon>Anopheles</taxon>
    </lineage>
</organism>
<evidence type="ECO:0000313" key="2">
    <source>
        <dbReference type="EnsemblMetazoa" id="ACOM032688-PA.1"/>
    </source>
</evidence>
<dbReference type="EnsemblMetazoa" id="ACOM032688-RA">
    <property type="protein sequence ID" value="ACOM032688-PA.1"/>
    <property type="gene ID" value="ACOM032688"/>
</dbReference>
<protein>
    <submittedName>
        <fullName evidence="2">Uncharacterized protein</fullName>
    </submittedName>
</protein>
<dbReference type="AlphaFoldDB" id="A0A8W7PJS3"/>
<reference evidence="2" key="1">
    <citation type="submission" date="2022-08" db="UniProtKB">
        <authorList>
            <consortium name="EnsemblMetazoa"/>
        </authorList>
    </citation>
    <scope>IDENTIFICATION</scope>
</reference>
<proteinExistence type="predicted"/>
<evidence type="ECO:0000256" key="1">
    <source>
        <dbReference type="SAM" id="MobiDB-lite"/>
    </source>
</evidence>
<sequence length="226" mass="23420">MNYGVIGDAHIGAAAGLYALTDGGRGVLTGVTLVRESGRESHPTPTASMSNVECGKSSSNSVLKKLLLSELGPHSSEDELGLLRGDTIEPIEPADGPMPPAPAPIPPPPPSPEPPADPGVVPPGPAIPPPATLMLPPVMPPPPSMPDAFDPVPTVLPPPPFSTLDISGPPMLLTPCLGLRFHVHVHVRAAEAQPVGQLVRRTVRRPDIAQVLVQPRSVLIVAEVVD</sequence>